<dbReference type="SUPFAM" id="SSF54593">
    <property type="entry name" value="Glyoxalase/Bleomycin resistance protein/Dihydroxybiphenyl dioxygenase"/>
    <property type="match status" value="1"/>
</dbReference>
<feature type="domain" description="VOC" evidence="1">
    <location>
        <begin position="13"/>
        <end position="127"/>
    </location>
</feature>
<evidence type="ECO:0000313" key="2">
    <source>
        <dbReference type="EMBL" id="ALC17288.1"/>
    </source>
</evidence>
<organism evidence="2 3">
    <name type="scientific">Desulfuromonas soudanensis</name>
    <dbReference type="NCBI Taxonomy" id="1603606"/>
    <lineage>
        <taxon>Bacteria</taxon>
        <taxon>Pseudomonadati</taxon>
        <taxon>Thermodesulfobacteriota</taxon>
        <taxon>Desulfuromonadia</taxon>
        <taxon>Desulfuromonadales</taxon>
        <taxon>Desulfuromonadaceae</taxon>
        <taxon>Desulfuromonas</taxon>
    </lineage>
</organism>
<accession>A0A0M4D3Y8</accession>
<keyword evidence="3" id="KW-1185">Reference proteome</keyword>
<dbReference type="KEGG" id="des:DSOUD_2535"/>
<dbReference type="GO" id="GO:0051213">
    <property type="term" value="F:dioxygenase activity"/>
    <property type="evidence" value="ECO:0007669"/>
    <property type="project" value="UniProtKB-KW"/>
</dbReference>
<dbReference type="AlphaFoldDB" id="A0A0M4D3Y8"/>
<dbReference type="PROSITE" id="PS51819">
    <property type="entry name" value="VOC"/>
    <property type="match status" value="1"/>
</dbReference>
<gene>
    <name evidence="2" type="ORF">DSOUD_2535</name>
</gene>
<evidence type="ECO:0000313" key="3">
    <source>
        <dbReference type="Proteomes" id="UP000057158"/>
    </source>
</evidence>
<dbReference type="Proteomes" id="UP000057158">
    <property type="component" value="Chromosome"/>
</dbReference>
<keyword evidence="2" id="KW-0223">Dioxygenase</keyword>
<name>A0A0M4D3Y8_9BACT</name>
<dbReference type="RefSeq" id="WP_053551311.1">
    <property type="nucleotide sequence ID" value="NZ_CP010802.1"/>
</dbReference>
<dbReference type="InterPro" id="IPR029068">
    <property type="entry name" value="Glyas_Bleomycin-R_OHBP_Dase"/>
</dbReference>
<evidence type="ECO:0000259" key="1">
    <source>
        <dbReference type="PROSITE" id="PS51819"/>
    </source>
</evidence>
<dbReference type="Gene3D" id="3.10.180.10">
    <property type="entry name" value="2,3-Dihydroxybiphenyl 1,2-Dioxygenase, domain 1"/>
    <property type="match status" value="1"/>
</dbReference>
<keyword evidence="2" id="KW-0560">Oxidoreductase</keyword>
<dbReference type="OrthoDB" id="9798430at2"/>
<reference evidence="2 3" key="1">
    <citation type="submission" date="2015-07" db="EMBL/GenBank/DDBJ databases">
        <title>Isolation and Genomic Characterization of a Novel Halophilic Metal-Reducing Deltaproteobacterium from the Deep Subsurface.</title>
        <authorList>
            <person name="Badalamenti J.P."/>
            <person name="Summers Z.M."/>
            <person name="Gralnick J.A."/>
            <person name="Bond D.R."/>
        </authorList>
    </citation>
    <scope>NUCLEOTIDE SEQUENCE [LARGE SCALE GENOMIC DNA]</scope>
    <source>
        <strain evidence="2 3">WTL</strain>
    </source>
</reference>
<protein>
    <submittedName>
        <fullName evidence="2">Extradiol dioxygenase</fullName>
    </submittedName>
</protein>
<proteinExistence type="predicted"/>
<sequence length="150" mass="16657">MPDKTGDKARAVGINHVALEVDDVDAALEFYGRLFEIKLRGRHDGMAFIDLGDQFINLSPRRSQQPDQARHFGLVVDDREKVRQALKGTKATILPSPGLDFLDPWGNHVQVVQYRDIQFTKTTAVLRGMGLDDLSKTPEALAELAEKGMG</sequence>
<dbReference type="PATRIC" id="fig|1603606.3.peg.2744"/>
<dbReference type="STRING" id="1603606.DSOUD_2535"/>
<dbReference type="Pfam" id="PF00903">
    <property type="entry name" value="Glyoxalase"/>
    <property type="match status" value="1"/>
</dbReference>
<dbReference type="EMBL" id="CP010802">
    <property type="protein sequence ID" value="ALC17288.1"/>
    <property type="molecule type" value="Genomic_DNA"/>
</dbReference>
<dbReference type="InterPro" id="IPR004360">
    <property type="entry name" value="Glyas_Fos-R_dOase_dom"/>
</dbReference>
<dbReference type="InterPro" id="IPR037523">
    <property type="entry name" value="VOC_core"/>
</dbReference>